<dbReference type="Proteomes" id="UP000224006">
    <property type="component" value="Chromosome III"/>
</dbReference>
<evidence type="ECO:0000259" key="2">
    <source>
        <dbReference type="Pfam" id="PF04092"/>
    </source>
</evidence>
<evidence type="ECO:0000313" key="4">
    <source>
        <dbReference type="Proteomes" id="UP000224006"/>
    </source>
</evidence>
<dbReference type="PRINTS" id="PR01801">
    <property type="entry name" value="SURFCEANTIGN"/>
</dbReference>
<dbReference type="Gene3D" id="2.60.40.1320">
    <property type="entry name" value="SRS domain"/>
    <property type="match status" value="2"/>
</dbReference>
<dbReference type="VEuPathDB" id="ToxoDB:BESB_043580"/>
<dbReference type="InterPro" id="IPR036755">
    <property type="entry name" value="SRS_dom_sf"/>
</dbReference>
<dbReference type="Pfam" id="PF04092">
    <property type="entry name" value="SAG"/>
    <property type="match status" value="2"/>
</dbReference>
<organism evidence="3 4">
    <name type="scientific">Besnoitia besnoiti</name>
    <name type="common">Apicomplexan protozoan</name>
    <dbReference type="NCBI Taxonomy" id="94643"/>
    <lineage>
        <taxon>Eukaryota</taxon>
        <taxon>Sar</taxon>
        <taxon>Alveolata</taxon>
        <taxon>Apicomplexa</taxon>
        <taxon>Conoidasida</taxon>
        <taxon>Coccidia</taxon>
        <taxon>Eucoccidiorida</taxon>
        <taxon>Eimeriorina</taxon>
        <taxon>Sarcocystidae</taxon>
        <taxon>Besnoitia</taxon>
    </lineage>
</organism>
<evidence type="ECO:0000313" key="3">
    <source>
        <dbReference type="EMBL" id="PFH36166.1"/>
    </source>
</evidence>
<feature type="domain" description="SRS" evidence="2">
    <location>
        <begin position="230"/>
        <end position="366"/>
    </location>
</feature>
<proteinExistence type="predicted"/>
<dbReference type="KEGG" id="bbes:BESB_043580"/>
<dbReference type="AlphaFoldDB" id="A0A2A9MJM2"/>
<comment type="caution">
    <text evidence="3">The sequence shown here is derived from an EMBL/GenBank/DDBJ whole genome shotgun (WGS) entry which is preliminary data.</text>
</comment>
<dbReference type="SUPFAM" id="SSF74877">
    <property type="entry name" value="Major surface antigen p30, SAG1"/>
    <property type="match status" value="2"/>
</dbReference>
<feature type="region of interest" description="Disordered" evidence="1">
    <location>
        <begin position="124"/>
        <end position="150"/>
    </location>
</feature>
<evidence type="ECO:0000256" key="1">
    <source>
        <dbReference type="SAM" id="MobiDB-lite"/>
    </source>
</evidence>
<dbReference type="InterPro" id="IPR028352">
    <property type="entry name" value="Surface_antig_SAG1"/>
</dbReference>
<dbReference type="InterPro" id="IPR007226">
    <property type="entry name" value="SRS_dom"/>
</dbReference>
<gene>
    <name evidence="3" type="ORF">BESB_043580</name>
</gene>
<reference evidence="3 4" key="1">
    <citation type="submission" date="2017-09" db="EMBL/GenBank/DDBJ databases">
        <title>Genome sequencing of Besnoitia besnoiti strain Bb-Ger1.</title>
        <authorList>
            <person name="Schares G."/>
            <person name="Venepally P."/>
            <person name="Lorenzi H.A."/>
        </authorList>
    </citation>
    <scope>NUCLEOTIDE SEQUENCE [LARGE SCALE GENOMIC DNA]</scope>
    <source>
        <strain evidence="3 4">Bb-Ger1</strain>
    </source>
</reference>
<dbReference type="RefSeq" id="XP_029220175.1">
    <property type="nucleotide sequence ID" value="XM_029362809.1"/>
</dbReference>
<feature type="compositionally biased region" description="Basic and acidic residues" evidence="1">
    <location>
        <begin position="124"/>
        <end position="143"/>
    </location>
</feature>
<dbReference type="GO" id="GO:0016020">
    <property type="term" value="C:membrane"/>
    <property type="evidence" value="ECO:0007669"/>
    <property type="project" value="InterPro"/>
</dbReference>
<accession>A0A2A9MJM2</accession>
<feature type="domain" description="SRS" evidence="2">
    <location>
        <begin position="67"/>
        <end position="220"/>
    </location>
</feature>
<keyword evidence="4" id="KW-1185">Reference proteome</keyword>
<protein>
    <submittedName>
        <fullName evidence="3">SAG-related sequence</fullName>
    </submittedName>
</protein>
<dbReference type="GeneID" id="40309288"/>
<name>A0A2A9MJM2_BESBE</name>
<sequence>MAYQARASGQCRVASHRRVRELMLICISGALLHSGLQHVEGGVVQNGFRSRQLSALKDTSTVVKPDVTCDYTNDTNSGPNPPGPLTLSKDKLSAALQCSGENNKVVPQTVTNVCSVQGDKAEVQGDGAEVKSDGAEGKSDGAEVKSCQDNPKKQVSLTDLLGASGELSWKKTEASASPQSETWLLQLQKEELPLSDKTFFVGCKHAGDTDNPTCKLTVNVHAKPSAVHNNSVTCAYGKASNVEGPLKVTLTEESNSFDLVCGKEGLTNPNSYRTAYCGDAEMHECQRSYKDILPQYEESWWSPPNEELNQAKLTVPATGFPAEDQSFYIGCTLKPAENHEKAFQANSGDPQTSVVNSSDCKVQVTVKAAKYSSASTPVVHIASATSGLAAIAGLLCLVD</sequence>
<dbReference type="EMBL" id="NWUJ01000003">
    <property type="protein sequence ID" value="PFH36166.1"/>
    <property type="molecule type" value="Genomic_DNA"/>
</dbReference>